<dbReference type="SUPFAM" id="SSF55797">
    <property type="entry name" value="PR-1-like"/>
    <property type="match status" value="1"/>
</dbReference>
<dbReference type="OrthoDB" id="1766522at2"/>
<protein>
    <submittedName>
        <fullName evidence="3">CAP domain-containing protein</fullName>
    </submittedName>
</protein>
<dbReference type="Pfam" id="PF00188">
    <property type="entry name" value="CAP"/>
    <property type="match status" value="1"/>
</dbReference>
<comment type="caution">
    <text evidence="3">The sequence shown here is derived from an EMBL/GenBank/DDBJ whole genome shotgun (WGS) entry which is preliminary data.</text>
</comment>
<name>A0A3N0DSE4_9ACTN</name>
<evidence type="ECO:0000259" key="2">
    <source>
        <dbReference type="Pfam" id="PF00188"/>
    </source>
</evidence>
<dbReference type="AlphaFoldDB" id="A0A3N0DSE4"/>
<dbReference type="CDD" id="cd05379">
    <property type="entry name" value="CAP_bacterial"/>
    <property type="match status" value="1"/>
</dbReference>
<reference evidence="3 4" key="1">
    <citation type="submission" date="2018-11" db="EMBL/GenBank/DDBJ databases">
        <authorList>
            <person name="Li F."/>
        </authorList>
    </citation>
    <scope>NUCLEOTIDE SEQUENCE [LARGE SCALE GENOMIC DNA]</scope>
    <source>
        <strain evidence="3 4">KIS18-7</strain>
    </source>
</reference>
<proteinExistence type="predicted"/>
<organism evidence="3 4">
    <name type="scientific">Nocardioides marmorisolisilvae</name>
    <dbReference type="NCBI Taxonomy" id="1542737"/>
    <lineage>
        <taxon>Bacteria</taxon>
        <taxon>Bacillati</taxon>
        <taxon>Actinomycetota</taxon>
        <taxon>Actinomycetes</taxon>
        <taxon>Propionibacteriales</taxon>
        <taxon>Nocardioidaceae</taxon>
        <taxon>Nocardioides</taxon>
    </lineage>
</organism>
<evidence type="ECO:0000313" key="3">
    <source>
        <dbReference type="EMBL" id="RNL78555.1"/>
    </source>
</evidence>
<sequence length="339" mass="35762">MRENTGRRNVRRAGTIASATAVIASMVTGLVMTTSSPAGASDGGSTAYRTTYRWSGAVNTGSKTAVNSAYWSQYAPKYNVLVDWLGGSILGCLPGLTSSTTNSATLSALNYVRSLAGLAPVSFSSTLNASAQRAALIMAANNALSHAPSSGWKCWSSSGAAAAGRSNLALAYPSLRAGQIIDLYMDDKGDSNVAVGHRRWILNPFSTVMGSGTTDTANALTVIGPTSSSRPNPRYVGWPTAGYFPNALEPGGRWSLSSGSKGTSFQYARVYAYNHDGVRIPVRKYSVHSGYAQPTIVWQMPSWIGKSGTYKITVTGIKRSGYSGTTSTSYTVRLFTPSH</sequence>
<keyword evidence="1" id="KW-0732">Signal</keyword>
<evidence type="ECO:0000256" key="1">
    <source>
        <dbReference type="SAM" id="SignalP"/>
    </source>
</evidence>
<keyword evidence="4" id="KW-1185">Reference proteome</keyword>
<evidence type="ECO:0000313" key="4">
    <source>
        <dbReference type="Proteomes" id="UP000277094"/>
    </source>
</evidence>
<feature type="domain" description="SCP" evidence="2">
    <location>
        <begin position="106"/>
        <end position="214"/>
    </location>
</feature>
<dbReference type="InterPro" id="IPR014044">
    <property type="entry name" value="CAP_dom"/>
</dbReference>
<feature type="chain" id="PRO_5018108775" evidence="1">
    <location>
        <begin position="41"/>
        <end position="339"/>
    </location>
</feature>
<dbReference type="Gene3D" id="3.40.33.10">
    <property type="entry name" value="CAP"/>
    <property type="match status" value="1"/>
</dbReference>
<dbReference type="Proteomes" id="UP000277094">
    <property type="component" value="Unassembled WGS sequence"/>
</dbReference>
<feature type="signal peptide" evidence="1">
    <location>
        <begin position="1"/>
        <end position="40"/>
    </location>
</feature>
<gene>
    <name evidence="3" type="ORF">EFL95_05540</name>
</gene>
<dbReference type="EMBL" id="RJSG01000002">
    <property type="protein sequence ID" value="RNL78555.1"/>
    <property type="molecule type" value="Genomic_DNA"/>
</dbReference>
<dbReference type="InterPro" id="IPR035940">
    <property type="entry name" value="CAP_sf"/>
</dbReference>
<accession>A0A3N0DSE4</accession>